<dbReference type="RefSeq" id="WP_184724899.1">
    <property type="nucleotide sequence ID" value="NZ_JACHIW010000001.1"/>
</dbReference>
<sequence>MADEPLISLDAAGLAEHVAQKGFESDGIRYGVDAYRYLYRTTNFAGEQTIASGVVAFPRPKQKEELPLTVYPHGTNPVRGVAASVATARSALLLFAGTSQAAGSGPALPRHRRRGRAVRRSPQWIRQECATCKATSSLCCAEALRCTKSHARTPRWSGSPQRAGWCATTSRPGTAGASETCQSARRARK</sequence>
<name>A0A840Q4V6_9PSEU</name>
<dbReference type="Gene3D" id="3.40.50.1820">
    <property type="entry name" value="alpha/beta hydrolase"/>
    <property type="match status" value="1"/>
</dbReference>
<organism evidence="2 3">
    <name type="scientific">Saccharopolyspora phatthalungensis</name>
    <dbReference type="NCBI Taxonomy" id="664693"/>
    <lineage>
        <taxon>Bacteria</taxon>
        <taxon>Bacillati</taxon>
        <taxon>Actinomycetota</taxon>
        <taxon>Actinomycetes</taxon>
        <taxon>Pseudonocardiales</taxon>
        <taxon>Pseudonocardiaceae</taxon>
        <taxon>Saccharopolyspora</taxon>
    </lineage>
</organism>
<feature type="region of interest" description="Disordered" evidence="1">
    <location>
        <begin position="152"/>
        <end position="189"/>
    </location>
</feature>
<reference evidence="2 3" key="1">
    <citation type="submission" date="2020-08" db="EMBL/GenBank/DDBJ databases">
        <title>Sequencing the genomes of 1000 actinobacteria strains.</title>
        <authorList>
            <person name="Klenk H.-P."/>
        </authorList>
    </citation>
    <scope>NUCLEOTIDE SEQUENCE [LARGE SCALE GENOMIC DNA]</scope>
    <source>
        <strain evidence="2 3">DSM 45584</strain>
    </source>
</reference>
<comment type="caution">
    <text evidence="2">The sequence shown here is derived from an EMBL/GenBank/DDBJ whole genome shotgun (WGS) entry which is preliminary data.</text>
</comment>
<evidence type="ECO:0000313" key="2">
    <source>
        <dbReference type="EMBL" id="MBB5153719.1"/>
    </source>
</evidence>
<protein>
    <submittedName>
        <fullName evidence="2">Uncharacterized protein</fullName>
    </submittedName>
</protein>
<feature type="compositionally biased region" description="Polar residues" evidence="1">
    <location>
        <begin position="167"/>
        <end position="183"/>
    </location>
</feature>
<proteinExistence type="predicted"/>
<keyword evidence="3" id="KW-1185">Reference proteome</keyword>
<gene>
    <name evidence="2" type="ORF">BJ970_001253</name>
</gene>
<dbReference type="EMBL" id="JACHIW010000001">
    <property type="protein sequence ID" value="MBB5153719.1"/>
    <property type="molecule type" value="Genomic_DNA"/>
</dbReference>
<dbReference type="AlphaFoldDB" id="A0A840Q4V6"/>
<dbReference type="Proteomes" id="UP000584374">
    <property type="component" value="Unassembled WGS sequence"/>
</dbReference>
<evidence type="ECO:0000313" key="3">
    <source>
        <dbReference type="Proteomes" id="UP000584374"/>
    </source>
</evidence>
<evidence type="ECO:0000256" key="1">
    <source>
        <dbReference type="SAM" id="MobiDB-lite"/>
    </source>
</evidence>
<accession>A0A840Q4V6</accession>
<dbReference type="InterPro" id="IPR029058">
    <property type="entry name" value="AB_hydrolase_fold"/>
</dbReference>